<dbReference type="SMART" id="SM00895">
    <property type="entry name" value="FCD"/>
    <property type="match status" value="1"/>
</dbReference>
<dbReference type="GO" id="GO:0003677">
    <property type="term" value="F:DNA binding"/>
    <property type="evidence" value="ECO:0007669"/>
    <property type="project" value="UniProtKB-KW"/>
</dbReference>
<name>A0AA48KLD0_9RHOB</name>
<dbReference type="Gene3D" id="1.20.120.530">
    <property type="entry name" value="GntR ligand-binding domain-like"/>
    <property type="match status" value="1"/>
</dbReference>
<dbReference type="SMART" id="SM00345">
    <property type="entry name" value="HTH_GNTR"/>
    <property type="match status" value="1"/>
</dbReference>
<dbReference type="PANTHER" id="PTHR43537">
    <property type="entry name" value="TRANSCRIPTIONAL REGULATOR, GNTR FAMILY"/>
    <property type="match status" value="1"/>
</dbReference>
<gene>
    <name evidence="5" type="ORF">MACH21_22020</name>
</gene>
<dbReference type="Pfam" id="PF07729">
    <property type="entry name" value="FCD"/>
    <property type="match status" value="1"/>
</dbReference>
<evidence type="ECO:0000256" key="1">
    <source>
        <dbReference type="ARBA" id="ARBA00023015"/>
    </source>
</evidence>
<dbReference type="InterPro" id="IPR011711">
    <property type="entry name" value="GntR_C"/>
</dbReference>
<protein>
    <submittedName>
        <fullName evidence="5">GntR family transcriptional regulator</fullName>
    </submittedName>
</protein>
<dbReference type="Pfam" id="PF00392">
    <property type="entry name" value="GntR"/>
    <property type="match status" value="1"/>
</dbReference>
<dbReference type="PROSITE" id="PS50949">
    <property type="entry name" value="HTH_GNTR"/>
    <property type="match status" value="1"/>
</dbReference>
<dbReference type="AlphaFoldDB" id="A0AA48KLD0"/>
<evidence type="ECO:0000259" key="4">
    <source>
        <dbReference type="PROSITE" id="PS50949"/>
    </source>
</evidence>
<dbReference type="SUPFAM" id="SSF46785">
    <property type="entry name" value="Winged helix' DNA-binding domain"/>
    <property type="match status" value="1"/>
</dbReference>
<keyword evidence="3" id="KW-0804">Transcription</keyword>
<dbReference type="InterPro" id="IPR000524">
    <property type="entry name" value="Tscrpt_reg_HTH_GntR"/>
</dbReference>
<sequence>MVRSYAALVQPEVDDLRDELPRSDPAADNASVARKRIRELIRTGALEAEGKLPTERELCARFGISRRSVRRALDALEAEGLVWRRQGKGTFAGQPPDPNGPLAARIAPDTDPLSVMEARLALEPELAALAARRATGEDVARMRALAERAGHARDADAAELWDGSLHRMIARIAGNPILNTAFTLINEVRQEQRWQQERQQARSPQLVAEYARQHDSIIDAIDARDEDAARAAMRAHLSALKANLERLRDRDGQGREGKE</sequence>
<dbReference type="Gene3D" id="1.10.10.10">
    <property type="entry name" value="Winged helix-like DNA-binding domain superfamily/Winged helix DNA-binding domain"/>
    <property type="match status" value="1"/>
</dbReference>
<feature type="domain" description="HTH gntR-type" evidence="4">
    <location>
        <begin position="27"/>
        <end position="95"/>
    </location>
</feature>
<evidence type="ECO:0000256" key="2">
    <source>
        <dbReference type="ARBA" id="ARBA00023125"/>
    </source>
</evidence>
<dbReference type="InterPro" id="IPR008920">
    <property type="entry name" value="TF_FadR/GntR_C"/>
</dbReference>
<dbReference type="KEGG" id="rmai:MACH21_22020"/>
<dbReference type="PRINTS" id="PR00035">
    <property type="entry name" value="HTHGNTR"/>
</dbReference>
<dbReference type="InterPro" id="IPR036388">
    <property type="entry name" value="WH-like_DNA-bd_sf"/>
</dbReference>
<keyword evidence="6" id="KW-1185">Reference proteome</keyword>
<organism evidence="5 6">
    <name type="scientific">Roseicyclus marinus</name>
    <dbReference type="NCBI Taxonomy" id="2161673"/>
    <lineage>
        <taxon>Bacteria</taxon>
        <taxon>Pseudomonadati</taxon>
        <taxon>Pseudomonadota</taxon>
        <taxon>Alphaproteobacteria</taxon>
        <taxon>Rhodobacterales</taxon>
        <taxon>Roseobacteraceae</taxon>
        <taxon>Roseicyclus</taxon>
    </lineage>
</organism>
<dbReference type="EMBL" id="AP027266">
    <property type="protein sequence ID" value="BDW86025.1"/>
    <property type="molecule type" value="Genomic_DNA"/>
</dbReference>
<dbReference type="RefSeq" id="WP_338271905.1">
    <property type="nucleotide sequence ID" value="NZ_AP027266.1"/>
</dbReference>
<dbReference type="CDD" id="cd07377">
    <property type="entry name" value="WHTH_GntR"/>
    <property type="match status" value="1"/>
</dbReference>
<proteinExistence type="predicted"/>
<evidence type="ECO:0000313" key="5">
    <source>
        <dbReference type="EMBL" id="BDW86025.1"/>
    </source>
</evidence>
<keyword evidence="2" id="KW-0238">DNA-binding</keyword>
<keyword evidence="1" id="KW-0805">Transcription regulation</keyword>
<dbReference type="PANTHER" id="PTHR43537:SF5">
    <property type="entry name" value="UXU OPERON TRANSCRIPTIONAL REGULATOR"/>
    <property type="match status" value="1"/>
</dbReference>
<evidence type="ECO:0000256" key="3">
    <source>
        <dbReference type="ARBA" id="ARBA00023163"/>
    </source>
</evidence>
<evidence type="ECO:0000313" key="6">
    <source>
        <dbReference type="Proteomes" id="UP001337723"/>
    </source>
</evidence>
<dbReference type="Proteomes" id="UP001337723">
    <property type="component" value="Chromosome"/>
</dbReference>
<reference evidence="5 6" key="1">
    <citation type="submission" date="2023-01" db="EMBL/GenBank/DDBJ databases">
        <title>Complete genome sequence of Roseicyclus marinus strain Dej080120_10.</title>
        <authorList>
            <person name="Ueki S."/>
            <person name="Maruyama F."/>
        </authorList>
    </citation>
    <scope>NUCLEOTIDE SEQUENCE [LARGE SCALE GENOMIC DNA]</scope>
    <source>
        <strain evidence="5 6">Dej080120_10</strain>
    </source>
</reference>
<dbReference type="SUPFAM" id="SSF48008">
    <property type="entry name" value="GntR ligand-binding domain-like"/>
    <property type="match status" value="1"/>
</dbReference>
<dbReference type="InterPro" id="IPR036390">
    <property type="entry name" value="WH_DNA-bd_sf"/>
</dbReference>
<accession>A0AA48KLD0</accession>
<dbReference type="GO" id="GO:0003700">
    <property type="term" value="F:DNA-binding transcription factor activity"/>
    <property type="evidence" value="ECO:0007669"/>
    <property type="project" value="InterPro"/>
</dbReference>